<evidence type="ECO:0000256" key="5">
    <source>
        <dbReference type="SAM" id="SignalP"/>
    </source>
</evidence>
<dbReference type="EMBL" id="BSNK01000002">
    <property type="protein sequence ID" value="GLQ25090.1"/>
    <property type="molecule type" value="Genomic_DNA"/>
</dbReference>
<evidence type="ECO:0000256" key="2">
    <source>
        <dbReference type="ARBA" id="ARBA00022452"/>
    </source>
</evidence>
<reference evidence="7" key="1">
    <citation type="journal article" date="2014" name="Int. J. Syst. Evol. Microbiol.">
        <title>Complete genome of a new Firmicutes species belonging to the dominant human colonic microbiota ('Ruminococcus bicirculans') reveals two chromosomes and a selective capacity to utilize plant glucans.</title>
        <authorList>
            <consortium name="NISC Comparative Sequencing Program"/>
            <person name="Wegmann U."/>
            <person name="Louis P."/>
            <person name="Goesmann A."/>
            <person name="Henrissat B."/>
            <person name="Duncan S.H."/>
            <person name="Flint H.J."/>
        </authorList>
    </citation>
    <scope>NUCLEOTIDE SEQUENCE</scope>
    <source>
        <strain evidence="7">NBRC 108219</strain>
    </source>
</reference>
<evidence type="ECO:0000256" key="3">
    <source>
        <dbReference type="ARBA" id="ARBA00022692"/>
    </source>
</evidence>
<comment type="caution">
    <text evidence="7">The sequence shown here is derived from an EMBL/GenBank/DDBJ whole genome shotgun (WGS) entry which is preliminary data.</text>
</comment>
<evidence type="ECO:0000259" key="6">
    <source>
        <dbReference type="Pfam" id="PF01103"/>
    </source>
</evidence>
<proteinExistence type="predicted"/>
<dbReference type="Gene3D" id="3.10.20.310">
    <property type="entry name" value="membrane protein fhac"/>
    <property type="match status" value="1"/>
</dbReference>
<evidence type="ECO:0000313" key="7">
    <source>
        <dbReference type="EMBL" id="GLQ25090.1"/>
    </source>
</evidence>
<keyword evidence="3" id="KW-0812">Transmembrane</keyword>
<dbReference type="InterPro" id="IPR039910">
    <property type="entry name" value="D15-like"/>
</dbReference>
<evidence type="ECO:0000256" key="1">
    <source>
        <dbReference type="ARBA" id="ARBA00004370"/>
    </source>
</evidence>
<feature type="domain" description="Bacterial surface antigen (D15)" evidence="6">
    <location>
        <begin position="297"/>
        <end position="590"/>
    </location>
</feature>
<dbReference type="RefSeq" id="WP_284392247.1">
    <property type="nucleotide sequence ID" value="NZ_BSNK01000002.1"/>
</dbReference>
<dbReference type="PANTHER" id="PTHR12815">
    <property type="entry name" value="SORTING AND ASSEMBLY MACHINERY SAMM50 PROTEIN FAMILY MEMBER"/>
    <property type="match status" value="1"/>
</dbReference>
<reference evidence="7" key="2">
    <citation type="submission" date="2023-01" db="EMBL/GenBank/DDBJ databases">
        <title>Draft genome sequence of Algimonas ampicilliniresistens strain NBRC 108219.</title>
        <authorList>
            <person name="Sun Q."/>
            <person name="Mori K."/>
        </authorList>
    </citation>
    <scope>NUCLEOTIDE SEQUENCE</scope>
    <source>
        <strain evidence="7">NBRC 108219</strain>
    </source>
</reference>
<feature type="signal peptide" evidence="5">
    <location>
        <begin position="1"/>
        <end position="20"/>
    </location>
</feature>
<protein>
    <submittedName>
        <fullName evidence="7">Outer membrane protein assembly factor</fullName>
    </submittedName>
</protein>
<feature type="chain" id="PRO_5046580170" evidence="5">
    <location>
        <begin position="21"/>
        <end position="590"/>
    </location>
</feature>
<sequence length="590" mass="64434">MRILIAIFSCLVVWSLPAIASAYPAEIIYEGDLPEEIREQIIDRMPEEPDAESPLHARRQARRVKTLIEGVLNAYGYFDPTVEIAVVGLGGEARPQLTVTPGVQFAVRRLVIRYNGEAPREVDQDAARMSISLQPGMPAISAEVLDQERQIGAKLRGIGYPYAEVTEREVIGDREGKTISVRYTVKAGPRVRLGDVKIPDGLRTKDGYIMRINPLEVGQLYDPAELALYNSRLAETRLFQNSLAKLTDEPISTDPDGTEVRDVQLILSERKRNTLTLGAGFDTSEGFGVDAELLRRNLTGRGDLLISTARLAEREYGLDLVWRRPNQLGYGEGLSLFASAFDENTDAFDQQTGKIGAGVEVIKGPVFQYSYGAEARYIRQSGESVRRDFQVLALNGSARLDHADSLLDPRKGWRAEASIKPTYAFSPDGPDTPYVRGQIQGRYYLPLSPEGRFVAAGRVRLGTLLGAEAVNVPGDDRFFAGGGGSVRGYAFQAIGPFDANNVPLGGRSLAEASFEGRARITDTIGAVAFVDVGNVSDTQYPSFDNLRAGVGVGVRYMTPAGPLRLDVATPLNPSERDEAIQVYISIGQAF</sequence>
<dbReference type="Proteomes" id="UP001161391">
    <property type="component" value="Unassembled WGS sequence"/>
</dbReference>
<evidence type="ECO:0000313" key="8">
    <source>
        <dbReference type="Proteomes" id="UP001161391"/>
    </source>
</evidence>
<name>A0ABQ5VDB8_9PROT</name>
<dbReference type="PANTHER" id="PTHR12815:SF18">
    <property type="entry name" value="SORTING AND ASSEMBLY MACHINERY COMPONENT 50 HOMOLOG"/>
    <property type="match status" value="1"/>
</dbReference>
<organism evidence="7 8">
    <name type="scientific">Algimonas ampicilliniresistens</name>
    <dbReference type="NCBI Taxonomy" id="1298735"/>
    <lineage>
        <taxon>Bacteria</taxon>
        <taxon>Pseudomonadati</taxon>
        <taxon>Pseudomonadota</taxon>
        <taxon>Alphaproteobacteria</taxon>
        <taxon>Maricaulales</taxon>
        <taxon>Robiginitomaculaceae</taxon>
        <taxon>Algimonas</taxon>
    </lineage>
</organism>
<comment type="subcellular location">
    <subcellularLocation>
        <location evidence="1">Membrane</location>
    </subcellularLocation>
</comment>
<dbReference type="InterPro" id="IPR000184">
    <property type="entry name" value="Bac_surfAg_D15"/>
</dbReference>
<evidence type="ECO:0000256" key="4">
    <source>
        <dbReference type="ARBA" id="ARBA00023136"/>
    </source>
</evidence>
<keyword evidence="4" id="KW-0472">Membrane</keyword>
<keyword evidence="5" id="KW-0732">Signal</keyword>
<dbReference type="Gene3D" id="2.40.160.50">
    <property type="entry name" value="membrane protein fhac: a member of the omp85/tpsb transporter family"/>
    <property type="match status" value="1"/>
</dbReference>
<keyword evidence="8" id="KW-1185">Reference proteome</keyword>
<gene>
    <name evidence="7" type="ORF">GCM10007853_29640</name>
</gene>
<dbReference type="Pfam" id="PF01103">
    <property type="entry name" value="Omp85"/>
    <property type="match status" value="1"/>
</dbReference>
<accession>A0ABQ5VDB8</accession>
<keyword evidence="2" id="KW-1134">Transmembrane beta strand</keyword>